<dbReference type="AlphaFoldDB" id="A0A383AFG6"/>
<protein>
    <submittedName>
        <fullName evidence="1">Uncharacterized protein</fullName>
    </submittedName>
</protein>
<gene>
    <name evidence="1" type="ORF">METZ01_LOCUS459316</name>
</gene>
<sequence>PTPAAAAEPSWTQYVGMYRSRGGERQVMVINEELVVISPLSDNPMTGKSILRPLDEHTFKIEGTGGGPHGELARFELDADGNVLRLYMGVNYSERVP</sequence>
<accession>A0A383AFG6</accession>
<organism evidence="1">
    <name type="scientific">marine metagenome</name>
    <dbReference type="NCBI Taxonomy" id="408172"/>
    <lineage>
        <taxon>unclassified sequences</taxon>
        <taxon>metagenomes</taxon>
        <taxon>ecological metagenomes</taxon>
    </lineage>
</organism>
<proteinExistence type="predicted"/>
<dbReference type="EMBL" id="UINC01191700">
    <property type="protein sequence ID" value="SVE06462.1"/>
    <property type="molecule type" value="Genomic_DNA"/>
</dbReference>
<reference evidence="1" key="1">
    <citation type="submission" date="2018-05" db="EMBL/GenBank/DDBJ databases">
        <authorList>
            <person name="Lanie J.A."/>
            <person name="Ng W.-L."/>
            <person name="Kazmierczak K.M."/>
            <person name="Andrzejewski T.M."/>
            <person name="Davidsen T.M."/>
            <person name="Wayne K.J."/>
            <person name="Tettelin H."/>
            <person name="Glass J.I."/>
            <person name="Rusch D."/>
            <person name="Podicherti R."/>
            <person name="Tsui H.-C.T."/>
            <person name="Winkler M.E."/>
        </authorList>
    </citation>
    <scope>NUCLEOTIDE SEQUENCE</scope>
</reference>
<evidence type="ECO:0000313" key="1">
    <source>
        <dbReference type="EMBL" id="SVE06462.1"/>
    </source>
</evidence>
<feature type="non-terminal residue" evidence="1">
    <location>
        <position position="1"/>
    </location>
</feature>
<name>A0A383AFG6_9ZZZZ</name>